<dbReference type="InterPro" id="IPR023296">
    <property type="entry name" value="Glyco_hydro_beta-prop_sf"/>
</dbReference>
<gene>
    <name evidence="7" type="ORF">EKL98_12005</name>
</gene>
<dbReference type="CDD" id="cd18622">
    <property type="entry name" value="GH32_Inu-like"/>
    <property type="match status" value="1"/>
</dbReference>
<reference evidence="7 8" key="1">
    <citation type="submission" date="2018-12" db="EMBL/GenBank/DDBJ databases">
        <title>Flavobacterium sp. nov., isolated from glacier ice.</title>
        <authorList>
            <person name="Liu Q."/>
            <person name="Xin Y.-H."/>
        </authorList>
    </citation>
    <scope>NUCLEOTIDE SEQUENCE [LARGE SCALE GENOMIC DNA]</scope>
    <source>
        <strain evidence="7 8">RB1N8</strain>
    </source>
</reference>
<feature type="domain" description="Glycosyl hydrolase family 32 C-terminal" evidence="6">
    <location>
        <begin position="407"/>
        <end position="522"/>
    </location>
</feature>
<dbReference type="RefSeq" id="WP_126562630.1">
    <property type="nucleotide sequence ID" value="NZ_RYDJ01000014.1"/>
</dbReference>
<comment type="caution">
    <text evidence="7">The sequence shown here is derived from an EMBL/GenBank/DDBJ whole genome shotgun (WGS) entry which is preliminary data.</text>
</comment>
<dbReference type="SUPFAM" id="SSF49899">
    <property type="entry name" value="Concanavalin A-like lectins/glucanases"/>
    <property type="match status" value="1"/>
</dbReference>
<dbReference type="PROSITE" id="PS00609">
    <property type="entry name" value="GLYCOSYL_HYDROL_F32"/>
    <property type="match status" value="1"/>
</dbReference>
<accession>A0A3S0MYU1</accession>
<evidence type="ECO:0000256" key="1">
    <source>
        <dbReference type="ARBA" id="ARBA00009902"/>
    </source>
</evidence>
<comment type="similarity">
    <text evidence="1 4">Belongs to the glycosyl hydrolase 32 family.</text>
</comment>
<dbReference type="Gene3D" id="2.60.120.560">
    <property type="entry name" value="Exo-inulinase, domain 1"/>
    <property type="match status" value="1"/>
</dbReference>
<dbReference type="Gene3D" id="2.115.10.20">
    <property type="entry name" value="Glycosyl hydrolase domain, family 43"/>
    <property type="match status" value="1"/>
</dbReference>
<evidence type="ECO:0000313" key="8">
    <source>
        <dbReference type="Proteomes" id="UP000280825"/>
    </source>
</evidence>
<dbReference type="InterPro" id="IPR013148">
    <property type="entry name" value="Glyco_hydro_32_N"/>
</dbReference>
<dbReference type="GO" id="GO:0004575">
    <property type="term" value="F:sucrose alpha-glucosidase activity"/>
    <property type="evidence" value="ECO:0007669"/>
    <property type="project" value="TreeGrafter"/>
</dbReference>
<evidence type="ECO:0000259" key="5">
    <source>
        <dbReference type="Pfam" id="PF00251"/>
    </source>
</evidence>
<dbReference type="GO" id="GO:0005987">
    <property type="term" value="P:sucrose catabolic process"/>
    <property type="evidence" value="ECO:0007669"/>
    <property type="project" value="TreeGrafter"/>
</dbReference>
<evidence type="ECO:0000259" key="6">
    <source>
        <dbReference type="Pfam" id="PF08244"/>
    </source>
</evidence>
<dbReference type="Pfam" id="PF08244">
    <property type="entry name" value="Glyco_hydro_32C"/>
    <property type="match status" value="1"/>
</dbReference>
<dbReference type="EMBL" id="RYDJ01000014">
    <property type="protein sequence ID" value="RTZ03195.1"/>
    <property type="molecule type" value="Genomic_DNA"/>
</dbReference>
<dbReference type="AlphaFoldDB" id="A0A3S0MYU1"/>
<protein>
    <submittedName>
        <fullName evidence="7">Glycoside hydrolase family 32 protein</fullName>
    </submittedName>
</protein>
<dbReference type="PANTHER" id="PTHR42800">
    <property type="entry name" value="EXOINULINASE INUD (AFU_ORTHOLOGUE AFUA_5G00480)"/>
    <property type="match status" value="1"/>
</dbReference>
<proteinExistence type="inferred from homology"/>
<dbReference type="InterPro" id="IPR018053">
    <property type="entry name" value="Glyco_hydro_32_AS"/>
</dbReference>
<dbReference type="PROSITE" id="PS51257">
    <property type="entry name" value="PROKAR_LIPOPROTEIN"/>
    <property type="match status" value="1"/>
</dbReference>
<sequence length="529" mass="60751">MKFTNKITYFFILLGVSLSLFSCKKETKNDVITIDASGKLAVDSSKKYKEPFRPQFHFSPEKKWMNDPNGMVFYKGIYHLFYQYYPDDIVWGPMHWGHATSTDLIHWTHQKIALFPDKLGMIFSGSAVVDLKNTSGLGTKENPPMIAIFTYHDMAGEKAGKRNYQTQGLAYSLDEGETWLKYNGNPIIGNVDQKDFRDPKMFWNTETNLWNMVLVAGDHAQFYTSKNLINWKFESEFGKNIGAHGGVWECPDLFKLKIAGSNEEKWVLLISINPGAPLGGSGTQYFIGDFDGKSFKTTQKNIKWIDNGTDNYAGVTYNNTPENKRIFIGWMSNWLYARNTPTKNWRSAMTLPRELSLAKINGDYVLKNVPVEQFKKQETIAFSKDEIILKANQKTTFNYQYLNQSAVQFNAKNKNLKLVFSNDVKDSLVMNYDAKRKTFSVDRRHSGVVNFEKSFGEEIHNTKIPNIISEAIDYQIIVDWSSIEIFLNGGVYSFTEQIFPNKPYTKLTIQSDENQEIKNFSIAEIKGIW</sequence>
<evidence type="ECO:0000256" key="4">
    <source>
        <dbReference type="RuleBase" id="RU362110"/>
    </source>
</evidence>
<dbReference type="Pfam" id="PF00251">
    <property type="entry name" value="Glyco_hydro_32N"/>
    <property type="match status" value="1"/>
</dbReference>
<dbReference type="InterPro" id="IPR001362">
    <property type="entry name" value="Glyco_hydro_32"/>
</dbReference>
<keyword evidence="2 4" id="KW-0378">Hydrolase</keyword>
<organism evidence="7 8">
    <name type="scientific">Flavobacterium bomense</name>
    <dbReference type="NCBI Taxonomy" id="2497483"/>
    <lineage>
        <taxon>Bacteria</taxon>
        <taxon>Pseudomonadati</taxon>
        <taxon>Bacteroidota</taxon>
        <taxon>Flavobacteriia</taxon>
        <taxon>Flavobacteriales</taxon>
        <taxon>Flavobacteriaceae</taxon>
        <taxon>Flavobacterium</taxon>
    </lineage>
</organism>
<dbReference type="InterPro" id="IPR013189">
    <property type="entry name" value="Glyco_hydro_32_C"/>
</dbReference>
<keyword evidence="8" id="KW-1185">Reference proteome</keyword>
<feature type="domain" description="Glycosyl hydrolase family 32 N-terminal" evidence="5">
    <location>
        <begin position="57"/>
        <end position="362"/>
    </location>
</feature>
<dbReference type="PANTHER" id="PTHR42800:SF1">
    <property type="entry name" value="EXOINULINASE INUD (AFU_ORTHOLOGUE AFUA_5G00480)"/>
    <property type="match status" value="1"/>
</dbReference>
<dbReference type="GO" id="GO:0005737">
    <property type="term" value="C:cytoplasm"/>
    <property type="evidence" value="ECO:0007669"/>
    <property type="project" value="TreeGrafter"/>
</dbReference>
<dbReference type="SMART" id="SM00640">
    <property type="entry name" value="Glyco_32"/>
    <property type="match status" value="1"/>
</dbReference>
<dbReference type="Proteomes" id="UP000280825">
    <property type="component" value="Unassembled WGS sequence"/>
</dbReference>
<dbReference type="InterPro" id="IPR013320">
    <property type="entry name" value="ConA-like_dom_sf"/>
</dbReference>
<name>A0A3S0MYU1_9FLAO</name>
<keyword evidence="3 4" id="KW-0326">Glycosidase</keyword>
<evidence type="ECO:0000313" key="7">
    <source>
        <dbReference type="EMBL" id="RTZ03195.1"/>
    </source>
</evidence>
<dbReference type="SUPFAM" id="SSF75005">
    <property type="entry name" value="Arabinanase/levansucrase/invertase"/>
    <property type="match status" value="1"/>
</dbReference>
<evidence type="ECO:0000256" key="3">
    <source>
        <dbReference type="ARBA" id="ARBA00023295"/>
    </source>
</evidence>
<evidence type="ECO:0000256" key="2">
    <source>
        <dbReference type="ARBA" id="ARBA00022801"/>
    </source>
</evidence>